<dbReference type="Gene3D" id="3.40.50.300">
    <property type="entry name" value="P-loop containing nucleotide triphosphate hydrolases"/>
    <property type="match status" value="1"/>
</dbReference>
<dbReference type="Gene3D" id="1.10.10.60">
    <property type="entry name" value="Homeodomain-like"/>
    <property type="match status" value="1"/>
</dbReference>
<dbReference type="SUPFAM" id="SSF52540">
    <property type="entry name" value="P-loop containing nucleoside triphosphate hydrolases"/>
    <property type="match status" value="1"/>
</dbReference>
<dbReference type="Pfam" id="PF25601">
    <property type="entry name" value="AAA_lid_14"/>
    <property type="match status" value="1"/>
</dbReference>
<feature type="compositionally biased region" description="Basic and acidic residues" evidence="5">
    <location>
        <begin position="596"/>
        <end position="606"/>
    </location>
</feature>
<evidence type="ECO:0000313" key="9">
    <source>
        <dbReference type="Proteomes" id="UP001056648"/>
    </source>
</evidence>
<dbReference type="PROSITE" id="PS50045">
    <property type="entry name" value="SIGMA54_INTERACT_4"/>
    <property type="match status" value="1"/>
</dbReference>
<dbReference type="InterPro" id="IPR003593">
    <property type="entry name" value="AAA+_ATPase"/>
</dbReference>
<dbReference type="CDD" id="cd00009">
    <property type="entry name" value="AAA"/>
    <property type="match status" value="1"/>
</dbReference>
<dbReference type="SUPFAM" id="SSF55785">
    <property type="entry name" value="PYP-like sensor domain (PAS domain)"/>
    <property type="match status" value="1"/>
</dbReference>
<proteinExistence type="predicted"/>
<dbReference type="EMBL" id="CP098736">
    <property type="protein sequence ID" value="USE79928.1"/>
    <property type="molecule type" value="Genomic_DNA"/>
</dbReference>
<dbReference type="Pfam" id="PF02954">
    <property type="entry name" value="HTH_8"/>
    <property type="match status" value="1"/>
</dbReference>
<gene>
    <name evidence="8" type="ORF">NDR89_25550</name>
</gene>
<dbReference type="PROSITE" id="PS00676">
    <property type="entry name" value="SIGMA54_INTERACT_2"/>
    <property type="match status" value="1"/>
</dbReference>
<keyword evidence="2" id="KW-0067">ATP-binding</keyword>
<dbReference type="InterPro" id="IPR025662">
    <property type="entry name" value="Sigma_54_int_dom_ATP-bd_1"/>
</dbReference>
<keyword evidence="1" id="KW-0547">Nucleotide-binding</keyword>
<sequence>MPDAVGALVIGRDGHVATASGIARDDALARAALAALAQATDSDPAGAARPFADEEAGIRPYLFEVAAPGAEATRHIALALDDGTTKLVLLHRPGSATALFDFLGAVPFAGAILEHFITNPYQAITVADRDGRMRYISPVHERFLGLRTGEGIGQPAERVIPNSRLPQVAATGKAEIGQLQRMNGVTRVVNRIPIVQHGEVVGAIGQVLFKEPEAIARMHKEVSELRSQVAHYRRALDDLRGGPGRLIGDSAPMQRLRREIETVARLDVPVLILGESGTGKELVARAIHEASQRDGGDTRDGKPLVSLNLAALPATLIESELFGHAAGAFTGSRRQGQAGKLEQAAGGTLFLDEVADIPMEMQVKLLRVLEDHLVERIGSRQARRIDFRLVAATNRDIQALIDAGRFRLDLYYRLSGVVLRIPALRQRREDIPALLQHFVQAFCQRNNVPVPTIDSAVPRHLAERPWPGNIRQLRQKIEEALVFCDGGRLRVADFARGDDSAAAALAADAAPHPLARSYAEHDGEDEPRGETPTAIATTPPSRPAALRELAYEAALKAIADHGGNKKRAAQALGISRSHLYTLLARGTGTGTGAGAARRDSVNSDAR</sequence>
<dbReference type="PANTHER" id="PTHR32071:SF57">
    <property type="entry name" value="C4-DICARBOXYLATE TRANSPORT TRANSCRIPTIONAL REGULATORY PROTEIN DCTD"/>
    <property type="match status" value="1"/>
</dbReference>
<protein>
    <submittedName>
        <fullName evidence="8">Sigma 54-interacting transcriptional regulator</fullName>
    </submittedName>
</protein>
<feature type="compositionally biased region" description="Basic and acidic residues" evidence="5">
    <location>
        <begin position="519"/>
        <end position="529"/>
    </location>
</feature>
<evidence type="ECO:0000256" key="5">
    <source>
        <dbReference type="SAM" id="MobiDB-lite"/>
    </source>
</evidence>
<evidence type="ECO:0000259" key="6">
    <source>
        <dbReference type="PROSITE" id="PS50045"/>
    </source>
</evidence>
<keyword evidence="4" id="KW-0804">Transcription</keyword>
<reference evidence="8" key="1">
    <citation type="submission" date="2022-06" db="EMBL/GenBank/DDBJ databases">
        <title>Complete genome sequence and characterization of Cupriavidus gilardii QJ1 isolated from contaminating cells.</title>
        <authorList>
            <person name="Qi J."/>
        </authorList>
    </citation>
    <scope>NUCLEOTIDE SEQUENCE</scope>
    <source>
        <strain evidence="8">QJ1</strain>
    </source>
</reference>
<dbReference type="InterPro" id="IPR025943">
    <property type="entry name" value="Sigma_54_int_dom_ATP-bd_2"/>
</dbReference>
<dbReference type="SUPFAM" id="SSF46689">
    <property type="entry name" value="Homeodomain-like"/>
    <property type="match status" value="1"/>
</dbReference>
<feature type="domain" description="Sigma-54 factor interaction" evidence="6">
    <location>
        <begin position="246"/>
        <end position="482"/>
    </location>
</feature>
<feature type="region of interest" description="Disordered" evidence="5">
    <location>
        <begin position="586"/>
        <end position="606"/>
    </location>
</feature>
<dbReference type="RefSeq" id="WP_252253141.1">
    <property type="nucleotide sequence ID" value="NZ_CP098736.1"/>
</dbReference>
<dbReference type="PANTHER" id="PTHR32071">
    <property type="entry name" value="TRANSCRIPTIONAL REGULATORY PROTEIN"/>
    <property type="match status" value="1"/>
</dbReference>
<name>A0ABY4VX15_9BURK</name>
<dbReference type="InterPro" id="IPR035965">
    <property type="entry name" value="PAS-like_dom_sf"/>
</dbReference>
<dbReference type="SMART" id="SM00382">
    <property type="entry name" value="AAA"/>
    <property type="match status" value="1"/>
</dbReference>
<dbReference type="Pfam" id="PF00158">
    <property type="entry name" value="Sigma54_activat"/>
    <property type="match status" value="1"/>
</dbReference>
<feature type="domain" description="PAS" evidence="7">
    <location>
        <begin position="109"/>
        <end position="164"/>
    </location>
</feature>
<feature type="region of interest" description="Disordered" evidence="5">
    <location>
        <begin position="519"/>
        <end position="541"/>
    </location>
</feature>
<dbReference type="Gene3D" id="3.30.450.20">
    <property type="entry name" value="PAS domain"/>
    <property type="match status" value="1"/>
</dbReference>
<dbReference type="InterPro" id="IPR000014">
    <property type="entry name" value="PAS"/>
</dbReference>
<evidence type="ECO:0000259" key="7">
    <source>
        <dbReference type="PROSITE" id="PS50112"/>
    </source>
</evidence>
<dbReference type="Proteomes" id="UP001056648">
    <property type="component" value="Chromosome 2"/>
</dbReference>
<organism evidence="8 9">
    <name type="scientific">Cupriavidus gilardii</name>
    <dbReference type="NCBI Taxonomy" id="82541"/>
    <lineage>
        <taxon>Bacteria</taxon>
        <taxon>Pseudomonadati</taxon>
        <taxon>Pseudomonadota</taxon>
        <taxon>Betaproteobacteria</taxon>
        <taxon>Burkholderiales</taxon>
        <taxon>Burkholderiaceae</taxon>
        <taxon>Cupriavidus</taxon>
    </lineage>
</organism>
<dbReference type="PROSITE" id="PS00675">
    <property type="entry name" value="SIGMA54_INTERACT_1"/>
    <property type="match status" value="1"/>
</dbReference>
<keyword evidence="3" id="KW-0805">Transcription regulation</keyword>
<evidence type="ECO:0000256" key="2">
    <source>
        <dbReference type="ARBA" id="ARBA00022840"/>
    </source>
</evidence>
<dbReference type="InterPro" id="IPR009057">
    <property type="entry name" value="Homeodomain-like_sf"/>
</dbReference>
<evidence type="ECO:0000313" key="8">
    <source>
        <dbReference type="EMBL" id="USE79928.1"/>
    </source>
</evidence>
<dbReference type="InterPro" id="IPR002078">
    <property type="entry name" value="Sigma_54_int"/>
</dbReference>
<keyword evidence="9" id="KW-1185">Reference proteome</keyword>
<dbReference type="PROSITE" id="PS50112">
    <property type="entry name" value="PAS"/>
    <property type="match status" value="1"/>
</dbReference>
<dbReference type="InterPro" id="IPR002197">
    <property type="entry name" value="HTH_Fis"/>
</dbReference>
<accession>A0ABY4VX15</accession>
<evidence type="ECO:0000256" key="1">
    <source>
        <dbReference type="ARBA" id="ARBA00022741"/>
    </source>
</evidence>
<dbReference type="Gene3D" id="1.10.8.60">
    <property type="match status" value="1"/>
</dbReference>
<evidence type="ECO:0000256" key="3">
    <source>
        <dbReference type="ARBA" id="ARBA00023015"/>
    </source>
</evidence>
<dbReference type="InterPro" id="IPR058031">
    <property type="entry name" value="AAA_lid_NorR"/>
</dbReference>
<evidence type="ECO:0000256" key="4">
    <source>
        <dbReference type="ARBA" id="ARBA00023163"/>
    </source>
</evidence>
<dbReference type="InterPro" id="IPR027417">
    <property type="entry name" value="P-loop_NTPase"/>
</dbReference>